<feature type="region of interest" description="Disordered" evidence="1">
    <location>
        <begin position="169"/>
        <end position="207"/>
    </location>
</feature>
<feature type="region of interest" description="Disordered" evidence="1">
    <location>
        <begin position="227"/>
        <end position="436"/>
    </location>
</feature>
<accession>A0ABY8U1B5</accession>
<evidence type="ECO:0000256" key="1">
    <source>
        <dbReference type="SAM" id="MobiDB-lite"/>
    </source>
</evidence>
<gene>
    <name evidence="2" type="ORF">OEZ85_001863</name>
</gene>
<feature type="compositionally biased region" description="Low complexity" evidence="1">
    <location>
        <begin position="228"/>
        <end position="431"/>
    </location>
</feature>
<proteinExistence type="predicted"/>
<feature type="compositionally biased region" description="Low complexity" evidence="1">
    <location>
        <begin position="477"/>
        <end position="486"/>
    </location>
</feature>
<evidence type="ECO:0000313" key="3">
    <source>
        <dbReference type="Proteomes" id="UP001244341"/>
    </source>
</evidence>
<protein>
    <submittedName>
        <fullName evidence="2">Uncharacterized protein</fullName>
    </submittedName>
</protein>
<feature type="region of interest" description="Disordered" evidence="1">
    <location>
        <begin position="460"/>
        <end position="505"/>
    </location>
</feature>
<feature type="compositionally biased region" description="Low complexity" evidence="1">
    <location>
        <begin position="186"/>
        <end position="207"/>
    </location>
</feature>
<reference evidence="2 3" key="1">
    <citation type="submission" date="2023-05" db="EMBL/GenBank/DDBJ databases">
        <title>A 100% complete, gapless, phased diploid assembly of the Scenedesmus obliquus UTEX 3031 genome.</title>
        <authorList>
            <person name="Biondi T.C."/>
            <person name="Hanschen E.R."/>
            <person name="Kwon T."/>
            <person name="Eng W."/>
            <person name="Kruse C.P.S."/>
            <person name="Koehler S.I."/>
            <person name="Kunde Y."/>
            <person name="Gleasner C.D."/>
            <person name="You Mak K.T."/>
            <person name="Polle J."/>
            <person name="Hovde B.T."/>
            <person name="Starkenburg S.R."/>
        </authorList>
    </citation>
    <scope>NUCLEOTIDE SEQUENCE [LARGE SCALE GENOMIC DNA]</scope>
    <source>
        <strain evidence="2 3">DOE0152z</strain>
    </source>
</reference>
<name>A0ABY8U1B5_TETOB</name>
<evidence type="ECO:0000313" key="2">
    <source>
        <dbReference type="EMBL" id="WIA15180.1"/>
    </source>
</evidence>
<sequence>MADSQAGAPKDATTEQRGAVQAGAKRAAGDVARPRADRTAANAQSAAAQKRRQDAIARRAANRKMAAGSTPVAAAAVAAAAEAPTVAEIEGEGIFSVASVMDTEGPTRANELTVMPKPVAVPVGIAAAATEEDEPRDYNSLLLNPGTIVDPFAGTTIYRRDPKTGRLIADNWGEEVPTLDMTGSGSSSSSSSKAPATPAAPAAAAPAAPSTAVPADFVWTDKQSGEITAPPAAAGTTATPSQQPAPATPAATPAAATTPATPAAPVTAPVATTPAPAAAAATTTTTTTPSTPAAAQPTTPTTTPAAPAQPATPAASTPAPVATPATPAAATPASQPAAAAPTTITTPSKADEPAAAPTITTQQPTPVTTPATPAATTPAANPTTPEPTKLATPATPAAPVTQQPTPAAAQPTAAEPAAMSAPTPAEPAAAASSEVEDDVIAVPATEDELLTQHVADLAAESDSTDLQLPAPDSSNSAVTAATAAAADKPSFTNTPAGAAGDKKPLPVPASRAAAALARRNATAAGSGSVTLPAPTRCGTEAAFTCEVAGLCTARDGCACNQKLGTKAADTSSTCNCNAARGFRLTTQNGIAACAWDLSFGGTKYFEVPRLGTVELPVTLGSDACPSFPQKVISSVDLAAAKPVTCPRDGNFVRLENRRSSPWGTEVCNKGTGGHYVLRTTLRGTDRGECRMVKVTSTDDRSHTVVFKYY</sequence>
<dbReference type="Proteomes" id="UP001244341">
    <property type="component" value="Chromosome 6b"/>
</dbReference>
<dbReference type="EMBL" id="CP126213">
    <property type="protein sequence ID" value="WIA15180.1"/>
    <property type="molecule type" value="Genomic_DNA"/>
</dbReference>
<feature type="region of interest" description="Disordered" evidence="1">
    <location>
        <begin position="1"/>
        <end position="62"/>
    </location>
</feature>
<feature type="compositionally biased region" description="Low complexity" evidence="1">
    <location>
        <begin position="39"/>
        <end position="48"/>
    </location>
</feature>
<keyword evidence="3" id="KW-1185">Reference proteome</keyword>
<organism evidence="2 3">
    <name type="scientific">Tetradesmus obliquus</name>
    <name type="common">Green alga</name>
    <name type="synonym">Acutodesmus obliquus</name>
    <dbReference type="NCBI Taxonomy" id="3088"/>
    <lineage>
        <taxon>Eukaryota</taxon>
        <taxon>Viridiplantae</taxon>
        <taxon>Chlorophyta</taxon>
        <taxon>core chlorophytes</taxon>
        <taxon>Chlorophyceae</taxon>
        <taxon>CS clade</taxon>
        <taxon>Sphaeropleales</taxon>
        <taxon>Scenedesmaceae</taxon>
        <taxon>Tetradesmus</taxon>
    </lineage>
</organism>